<reference evidence="1" key="1">
    <citation type="journal article" date="2021" name="Nat. Commun.">
        <title>Genetic determinants of endophytism in the Arabidopsis root mycobiome.</title>
        <authorList>
            <person name="Mesny F."/>
            <person name="Miyauchi S."/>
            <person name="Thiergart T."/>
            <person name="Pickel B."/>
            <person name="Atanasova L."/>
            <person name="Karlsson M."/>
            <person name="Huettel B."/>
            <person name="Barry K.W."/>
            <person name="Haridas S."/>
            <person name="Chen C."/>
            <person name="Bauer D."/>
            <person name="Andreopoulos W."/>
            <person name="Pangilinan J."/>
            <person name="LaButti K."/>
            <person name="Riley R."/>
            <person name="Lipzen A."/>
            <person name="Clum A."/>
            <person name="Drula E."/>
            <person name="Henrissat B."/>
            <person name="Kohler A."/>
            <person name="Grigoriev I.V."/>
            <person name="Martin F.M."/>
            <person name="Hacquard S."/>
        </authorList>
    </citation>
    <scope>NUCLEOTIDE SEQUENCE</scope>
    <source>
        <strain evidence="1">MPI-SDFR-AT-0073</strain>
    </source>
</reference>
<protein>
    <submittedName>
        <fullName evidence="1">Uncharacterized protein</fullName>
    </submittedName>
</protein>
<comment type="caution">
    <text evidence="1">The sequence shown here is derived from an EMBL/GenBank/DDBJ whole genome shotgun (WGS) entry which is preliminary data.</text>
</comment>
<evidence type="ECO:0000313" key="1">
    <source>
        <dbReference type="EMBL" id="KAH6654304.1"/>
    </source>
</evidence>
<evidence type="ECO:0000313" key="2">
    <source>
        <dbReference type="Proteomes" id="UP000758603"/>
    </source>
</evidence>
<accession>A0A9P8ZXS6</accession>
<dbReference type="EMBL" id="JAGPXC010000004">
    <property type="protein sequence ID" value="KAH6654304.1"/>
    <property type="molecule type" value="Genomic_DNA"/>
</dbReference>
<sequence length="229" mass="26180">MAPLARVPTVPLQRAIWSRTLHATCKMTPLNRALAHALQRAGFISWFTESGAHPPDASILEQFSPAELRDMHIAHTSNRHKRQLWMGLSYHTNEWKRDNGWWESKDVPVMKTILSKSQKLKAERFVMSPGEVERFVTGAALGEDMWRKGLVEGQGTFLRIDGGGEEDEEWSRKNPVEVLESREAAERGVGGAVICRVWPHRKRAFDEKDSQDKTIWWERVTAGQQTKPE</sequence>
<dbReference type="GeneID" id="70131653"/>
<dbReference type="Proteomes" id="UP000758603">
    <property type="component" value="Unassembled WGS sequence"/>
</dbReference>
<name>A0A9P8ZXS6_9PEZI</name>
<dbReference type="RefSeq" id="XP_045958574.1">
    <property type="nucleotide sequence ID" value="XM_046102761.1"/>
</dbReference>
<gene>
    <name evidence="1" type="ORF">BKA67DRAFT_564674</name>
</gene>
<proteinExistence type="predicted"/>
<dbReference type="AlphaFoldDB" id="A0A9P8ZXS6"/>
<keyword evidence="2" id="KW-1185">Reference proteome</keyword>
<dbReference type="OrthoDB" id="4691307at2759"/>
<organism evidence="1 2">
    <name type="scientific">Truncatella angustata</name>
    <dbReference type="NCBI Taxonomy" id="152316"/>
    <lineage>
        <taxon>Eukaryota</taxon>
        <taxon>Fungi</taxon>
        <taxon>Dikarya</taxon>
        <taxon>Ascomycota</taxon>
        <taxon>Pezizomycotina</taxon>
        <taxon>Sordariomycetes</taxon>
        <taxon>Xylariomycetidae</taxon>
        <taxon>Amphisphaeriales</taxon>
        <taxon>Sporocadaceae</taxon>
        <taxon>Truncatella</taxon>
    </lineage>
</organism>